<evidence type="ECO:0000313" key="7">
    <source>
        <dbReference type="EMBL" id="MDJ1156944.1"/>
    </source>
</evidence>
<evidence type="ECO:0000256" key="3">
    <source>
        <dbReference type="ARBA" id="ARBA00022989"/>
    </source>
</evidence>
<dbReference type="Proteomes" id="UP001321492">
    <property type="component" value="Unassembled WGS sequence"/>
</dbReference>
<feature type="transmembrane region" description="Helical" evidence="5">
    <location>
        <begin position="110"/>
        <end position="132"/>
    </location>
</feature>
<evidence type="ECO:0000256" key="5">
    <source>
        <dbReference type="SAM" id="Phobius"/>
    </source>
</evidence>
<dbReference type="EMBL" id="JASJEV010000001">
    <property type="protein sequence ID" value="MDJ1156944.1"/>
    <property type="molecule type" value="Genomic_DNA"/>
</dbReference>
<evidence type="ECO:0000313" key="8">
    <source>
        <dbReference type="Proteomes" id="UP001321492"/>
    </source>
</evidence>
<keyword evidence="8" id="KW-1185">Reference proteome</keyword>
<keyword evidence="3 5" id="KW-1133">Transmembrane helix</keyword>
<evidence type="ECO:0000259" key="6">
    <source>
        <dbReference type="Pfam" id="PF06271"/>
    </source>
</evidence>
<evidence type="ECO:0000256" key="4">
    <source>
        <dbReference type="ARBA" id="ARBA00023136"/>
    </source>
</evidence>
<dbReference type="Pfam" id="PF06271">
    <property type="entry name" value="RDD"/>
    <property type="match status" value="1"/>
</dbReference>
<comment type="caution">
    <text evidence="7">The sequence shown here is derived from an EMBL/GenBank/DDBJ whole genome shotgun (WGS) entry which is preliminary data.</text>
</comment>
<comment type="subcellular location">
    <subcellularLocation>
        <location evidence="1">Membrane</location>
        <topology evidence="1">Multi-pass membrane protein</topology>
    </subcellularLocation>
</comment>
<evidence type="ECO:0000256" key="2">
    <source>
        <dbReference type="ARBA" id="ARBA00022692"/>
    </source>
</evidence>
<protein>
    <submittedName>
        <fullName evidence="7">RDD family protein</fullName>
    </submittedName>
</protein>
<gene>
    <name evidence="7" type="ORF">QNA08_01645</name>
</gene>
<organism evidence="7 8">
    <name type="scientific">Chelatococcus albus</name>
    <dbReference type="NCBI Taxonomy" id="3047466"/>
    <lineage>
        <taxon>Bacteria</taxon>
        <taxon>Pseudomonadati</taxon>
        <taxon>Pseudomonadota</taxon>
        <taxon>Alphaproteobacteria</taxon>
        <taxon>Hyphomicrobiales</taxon>
        <taxon>Chelatococcaceae</taxon>
        <taxon>Chelatococcus</taxon>
    </lineage>
</organism>
<accession>A0ABT7AC50</accession>
<evidence type="ECO:0000256" key="1">
    <source>
        <dbReference type="ARBA" id="ARBA00004141"/>
    </source>
</evidence>
<dbReference type="RefSeq" id="WP_283738933.1">
    <property type="nucleotide sequence ID" value="NZ_JASJEV010000001.1"/>
</dbReference>
<dbReference type="InterPro" id="IPR010432">
    <property type="entry name" value="RDD"/>
</dbReference>
<feature type="transmembrane region" description="Helical" evidence="5">
    <location>
        <begin position="25"/>
        <end position="49"/>
    </location>
</feature>
<keyword evidence="4 5" id="KW-0472">Membrane</keyword>
<proteinExistence type="predicted"/>
<reference evidence="7 8" key="1">
    <citation type="submission" date="2023-05" db="EMBL/GenBank/DDBJ databases">
        <title>Chelatococcus sp. nov., a moderately thermophilic bacterium isolated from hot spring microbial mat.</title>
        <authorList>
            <person name="Hu C.-J."/>
            <person name="Li W.-J."/>
        </authorList>
    </citation>
    <scope>NUCLEOTIDE SEQUENCE [LARGE SCALE GENOMIC DNA]</scope>
    <source>
        <strain evidence="7 8">SYSU G07232</strain>
    </source>
</reference>
<feature type="domain" description="RDD" evidence="6">
    <location>
        <begin position="21"/>
        <end position="144"/>
    </location>
</feature>
<name>A0ABT7AC50_9HYPH</name>
<sequence length="153" mass="16143">MSNDPRAVTAPNSGLQTRGVLGGRFVAYLVDLCVIAVLTFVLAVVIALLGVVTLGIAWLLFPILAATGVFYSIATVGGRRQATIGMRLFGLKVTGQNGTRVDPIIAGAHALFFYVAASTMLLLALDILIGLVRDDRRLLHDLLTGVTVVRVGV</sequence>
<keyword evidence="2 5" id="KW-0812">Transmembrane</keyword>
<feature type="transmembrane region" description="Helical" evidence="5">
    <location>
        <begin position="55"/>
        <end position="77"/>
    </location>
</feature>